<proteinExistence type="predicted"/>
<dbReference type="PhylomeDB" id="B8LZV4"/>
<dbReference type="VEuPathDB" id="FungiDB:TSTA_081190"/>
<accession>B8LZV4</accession>
<protein>
    <submittedName>
        <fullName evidence="1">Uncharacterized protein</fullName>
    </submittedName>
</protein>
<dbReference type="HOGENOM" id="CLU_2962480_0_0_1"/>
<dbReference type="AlphaFoldDB" id="B8LZV4"/>
<sequence>MAPNPDLNGFEPEGKNRTQLDTYVSVLRLAKLIVLLKSHSVYVDETNEHLVAQNVYDAA</sequence>
<dbReference type="InParanoid" id="B8LZV4"/>
<keyword evidence="2" id="KW-1185">Reference proteome</keyword>
<dbReference type="GeneID" id="8101424"/>
<dbReference type="RefSeq" id="XP_002477849.1">
    <property type="nucleotide sequence ID" value="XM_002477804.1"/>
</dbReference>
<organism evidence="1 2">
    <name type="scientific">Talaromyces stipitatus (strain ATCC 10500 / CBS 375.48 / QM 6759 / NRRL 1006)</name>
    <name type="common">Penicillium stipitatum</name>
    <dbReference type="NCBI Taxonomy" id="441959"/>
    <lineage>
        <taxon>Eukaryota</taxon>
        <taxon>Fungi</taxon>
        <taxon>Dikarya</taxon>
        <taxon>Ascomycota</taxon>
        <taxon>Pezizomycotina</taxon>
        <taxon>Eurotiomycetes</taxon>
        <taxon>Eurotiomycetidae</taxon>
        <taxon>Eurotiales</taxon>
        <taxon>Trichocomaceae</taxon>
        <taxon>Talaromyces</taxon>
        <taxon>Talaromyces sect. Talaromyces</taxon>
    </lineage>
</organism>
<reference evidence="2" key="1">
    <citation type="journal article" date="2015" name="Genome Announc.">
        <title>Genome sequence of the AIDS-associated pathogen Penicillium marneffei (ATCC18224) and its near taxonomic relative Talaromyces stipitatus (ATCC10500).</title>
        <authorList>
            <person name="Nierman W.C."/>
            <person name="Fedorova-Abrams N.D."/>
            <person name="Andrianopoulos A."/>
        </authorList>
    </citation>
    <scope>NUCLEOTIDE SEQUENCE [LARGE SCALE GENOMIC DNA]</scope>
    <source>
        <strain evidence="2">ATCC 10500 / CBS 375.48 / QM 6759 / NRRL 1006</strain>
    </source>
</reference>
<dbReference type="STRING" id="441959.B8LZV4"/>
<evidence type="ECO:0000313" key="1">
    <source>
        <dbReference type="EMBL" id="EED20886.1"/>
    </source>
</evidence>
<gene>
    <name evidence="1" type="ORF">TSTA_081190</name>
</gene>
<evidence type="ECO:0000313" key="2">
    <source>
        <dbReference type="Proteomes" id="UP000001745"/>
    </source>
</evidence>
<dbReference type="Proteomes" id="UP000001745">
    <property type="component" value="Unassembled WGS sequence"/>
</dbReference>
<dbReference type="EMBL" id="EQ962653">
    <property type="protein sequence ID" value="EED20886.1"/>
    <property type="molecule type" value="Genomic_DNA"/>
</dbReference>
<name>B8LZV4_TALSN</name>